<dbReference type="PROSITE" id="PS50977">
    <property type="entry name" value="HTH_TETR_2"/>
    <property type="match status" value="1"/>
</dbReference>
<feature type="DNA-binding region" description="H-T-H motif" evidence="5">
    <location>
        <begin position="33"/>
        <end position="52"/>
    </location>
</feature>
<dbReference type="InterPro" id="IPR009057">
    <property type="entry name" value="Homeodomain-like_sf"/>
</dbReference>
<reference evidence="8" key="1">
    <citation type="submission" date="2018-09" db="EMBL/GenBank/DDBJ databases">
        <authorList>
            <person name="Zhu H."/>
        </authorList>
    </citation>
    <scope>NUCLEOTIDE SEQUENCE [LARGE SCALE GENOMIC DNA]</scope>
    <source>
        <strain evidence="8">K1R23-30</strain>
    </source>
</reference>
<keyword evidence="4" id="KW-0804">Transcription</keyword>
<accession>A0A3A3GAB4</accession>
<dbReference type="GO" id="GO:0003700">
    <property type="term" value="F:DNA-binding transcription factor activity"/>
    <property type="evidence" value="ECO:0007669"/>
    <property type="project" value="TreeGrafter"/>
</dbReference>
<dbReference type="Pfam" id="PF08361">
    <property type="entry name" value="TetR_C_2"/>
    <property type="match status" value="1"/>
</dbReference>
<dbReference type="Pfam" id="PF00440">
    <property type="entry name" value="TetR_N"/>
    <property type="match status" value="1"/>
</dbReference>
<keyword evidence="2" id="KW-0805">Transcription regulation</keyword>
<sequence>MARSTKEEAQETRNRILDAAEDVFHAHGVGRTTLADVADAAKVTRGAIYWHFKNKGDLFDAMCDRIRLPMEAMVEANVDPAEVDPLGQLRRTCIFVLVEAVTNPHSRKVFDILYHKCEFVDANDPIMIRQKECYLEGSSNVERVLGNAIALGQLPQDLDIKLGSISLRATLNGILNNWLFAPDTFDLADCAERLVDAALDTLRHATSLRMK</sequence>
<organism evidence="7 8">
    <name type="scientific">Noviherbaspirillum saxi</name>
    <dbReference type="NCBI Taxonomy" id="2320863"/>
    <lineage>
        <taxon>Bacteria</taxon>
        <taxon>Pseudomonadati</taxon>
        <taxon>Pseudomonadota</taxon>
        <taxon>Betaproteobacteria</taxon>
        <taxon>Burkholderiales</taxon>
        <taxon>Oxalobacteraceae</taxon>
        <taxon>Noviherbaspirillum</taxon>
    </lineage>
</organism>
<gene>
    <name evidence="7" type="ORF">D3871_04220</name>
</gene>
<dbReference type="Gene3D" id="1.10.357.10">
    <property type="entry name" value="Tetracycline Repressor, domain 2"/>
    <property type="match status" value="1"/>
</dbReference>
<name>A0A3A3GAB4_9BURK</name>
<dbReference type="GO" id="GO:0000976">
    <property type="term" value="F:transcription cis-regulatory region binding"/>
    <property type="evidence" value="ECO:0007669"/>
    <property type="project" value="TreeGrafter"/>
</dbReference>
<dbReference type="InterPro" id="IPR023772">
    <property type="entry name" value="DNA-bd_HTH_TetR-type_CS"/>
</dbReference>
<evidence type="ECO:0000256" key="5">
    <source>
        <dbReference type="PROSITE-ProRule" id="PRU00335"/>
    </source>
</evidence>
<evidence type="ECO:0000256" key="3">
    <source>
        <dbReference type="ARBA" id="ARBA00023125"/>
    </source>
</evidence>
<dbReference type="SUPFAM" id="SSF46689">
    <property type="entry name" value="Homeodomain-like"/>
    <property type="match status" value="1"/>
</dbReference>
<proteinExistence type="predicted"/>
<dbReference type="PANTHER" id="PTHR30055">
    <property type="entry name" value="HTH-TYPE TRANSCRIPTIONAL REGULATOR RUTR"/>
    <property type="match status" value="1"/>
</dbReference>
<evidence type="ECO:0000259" key="6">
    <source>
        <dbReference type="PROSITE" id="PS50977"/>
    </source>
</evidence>
<dbReference type="PANTHER" id="PTHR30055:SF240">
    <property type="entry name" value="HTH-TYPE TRANSCRIPTIONAL REGULATOR ACRR"/>
    <property type="match status" value="1"/>
</dbReference>
<evidence type="ECO:0000256" key="4">
    <source>
        <dbReference type="ARBA" id="ARBA00023163"/>
    </source>
</evidence>
<dbReference type="Proteomes" id="UP000265955">
    <property type="component" value="Unassembled WGS sequence"/>
</dbReference>
<evidence type="ECO:0000256" key="1">
    <source>
        <dbReference type="ARBA" id="ARBA00022491"/>
    </source>
</evidence>
<dbReference type="SUPFAM" id="SSF48498">
    <property type="entry name" value="Tetracyclin repressor-like, C-terminal domain"/>
    <property type="match status" value="1"/>
</dbReference>
<dbReference type="InterPro" id="IPR050109">
    <property type="entry name" value="HTH-type_TetR-like_transc_reg"/>
</dbReference>
<dbReference type="InterPro" id="IPR001647">
    <property type="entry name" value="HTH_TetR"/>
</dbReference>
<comment type="caution">
    <text evidence="7">The sequence shown here is derived from an EMBL/GenBank/DDBJ whole genome shotgun (WGS) entry which is preliminary data.</text>
</comment>
<evidence type="ECO:0000313" key="8">
    <source>
        <dbReference type="Proteomes" id="UP000265955"/>
    </source>
</evidence>
<evidence type="ECO:0000256" key="2">
    <source>
        <dbReference type="ARBA" id="ARBA00023015"/>
    </source>
</evidence>
<feature type="domain" description="HTH tetR-type" evidence="6">
    <location>
        <begin position="10"/>
        <end position="70"/>
    </location>
</feature>
<dbReference type="PRINTS" id="PR00455">
    <property type="entry name" value="HTHTETR"/>
</dbReference>
<dbReference type="AlphaFoldDB" id="A0A3A3GAB4"/>
<dbReference type="InterPro" id="IPR013572">
    <property type="entry name" value="Tscrpt_reg_MAATS_C"/>
</dbReference>
<dbReference type="RefSeq" id="WP_119767765.1">
    <property type="nucleotide sequence ID" value="NZ_QYUO01000001.1"/>
</dbReference>
<keyword evidence="1" id="KW-0678">Repressor</keyword>
<evidence type="ECO:0000313" key="7">
    <source>
        <dbReference type="EMBL" id="RJF97819.1"/>
    </source>
</evidence>
<protein>
    <submittedName>
        <fullName evidence="7">TetR family transcriptional regulator</fullName>
    </submittedName>
</protein>
<dbReference type="OrthoDB" id="5816932at2"/>
<dbReference type="InterPro" id="IPR036271">
    <property type="entry name" value="Tet_transcr_reg_TetR-rel_C_sf"/>
</dbReference>
<dbReference type="EMBL" id="QYUO01000001">
    <property type="protein sequence ID" value="RJF97819.1"/>
    <property type="molecule type" value="Genomic_DNA"/>
</dbReference>
<keyword evidence="8" id="KW-1185">Reference proteome</keyword>
<keyword evidence="3 5" id="KW-0238">DNA-binding</keyword>
<dbReference type="PROSITE" id="PS01081">
    <property type="entry name" value="HTH_TETR_1"/>
    <property type="match status" value="1"/>
</dbReference>